<dbReference type="PANTHER" id="PTHR23287:SF16">
    <property type="entry name" value="TECTONIN BETA-PROPELLER REPEAT-CONTAINING PROTEIN 2"/>
    <property type="match status" value="1"/>
</dbReference>
<dbReference type="GeneID" id="106473562"/>
<evidence type="ECO:0000256" key="1">
    <source>
        <dbReference type="SAM" id="MobiDB-lite"/>
    </source>
</evidence>
<dbReference type="RefSeq" id="XP_013789702.2">
    <property type="nucleotide sequence ID" value="XM_013934248.2"/>
</dbReference>
<name>A0ABM1BVW8_LIMPO</name>
<gene>
    <name evidence="3" type="primary">LOC106473562</name>
</gene>
<keyword evidence="2" id="KW-1185">Reference proteome</keyword>
<dbReference type="SMART" id="SM00706">
    <property type="entry name" value="TECPR"/>
    <property type="match status" value="9"/>
</dbReference>
<evidence type="ECO:0000313" key="2">
    <source>
        <dbReference type="Proteomes" id="UP000694941"/>
    </source>
</evidence>
<dbReference type="SUPFAM" id="SSF50985">
    <property type="entry name" value="RCC1/BLIP-II"/>
    <property type="match status" value="1"/>
</dbReference>
<dbReference type="InterPro" id="IPR009091">
    <property type="entry name" value="RCC1/BLIP-II"/>
</dbReference>
<protein>
    <submittedName>
        <fullName evidence="3">Tectonin beta-propeller repeat-containing protein 2-like isoform X2</fullName>
    </submittedName>
</protein>
<dbReference type="Proteomes" id="UP000694941">
    <property type="component" value="Unplaced"/>
</dbReference>
<sequence>MVIETIILKDTILKPFPQMQLLGVWKDLPQEKLTESQFGPIVVYNQRFLLTWNNNALYVIDAITKSIVAGKQSFVSIKDVATHNDEIFILQGTRHLMRIATKPEQSLCVAESYHPTLLQGFVTPLKEISTLVKGKYIDTLESAKISPQLTKSKSPSMSSLDTRDNKRGHGSQDHTNVFSSVLGNLQKTLLKPQAKKSDDGFNNCLNVLEVYETTVTGEEEAQTRSVVETALEVTENEADSDSSAVQLNEEKVKTISPDITVEKENKTKDVQEPHVEIRSSIVVPTIIVKGEGHRKVEEFSKIGEEDFEEVVYCHKVKKKHKKKKRGRGSDVVSPLFKAVTLGVDAYCSPMSRSLCGSVQDSSGYSDSERSTCSLSELETPDKFNYSADQVDKKSVVPGTDGEKSEVPEMDDKKSVVPGTDGKKSEVPETDQHQDQSKCCLDLGKQDNSLTTHASEERNKESKNWLPQKAREQLTLDDNKQKENSQEIINKAQGEESGKRVKKFSDSLCLERDNEADEMTSEKQEDISLAHSASFDSIYACHTRRPVGRQDSELSSSSCLTDVFDSYLKNEKDTYFQLNKSCQKASAESSQSIEKYSAGIFDKTSKLKTSADMSENRCIYDTNWLQFKLPGPVVSLSLCDSFLCCVDNKENVYYTRFSGLSYEWVQADRPAHQVAVSPTGSILWVLYKGKVYAAKTWIRKVLSGAEWLEVAEDVSFISVGENCAWYIKNNCEVRTQQYLSISRPCYKSMQIECRFVLRQVACRKGVVWGLTSGGELVYRAGISEKNPAGTEWKKVRSESTFTVSSMTLGNNHTAWVVDDRGTIWFRDGVTSALPNGLDDKWWEVEMSDYLFQDISKSLKIKNLAVVLTPEKLSNLFLGHQRACITCSSKGVYYCAPLGTTLYFSGKKAVGHRWEKVTMVKKHESLKWIIGSASGVYKNQGMIWLVLKTGELFCVSPHHDHLVPVILPVNEQIRCLCPAPEALWILTQSRRIFIRRGITEHCLIGSGWVELDIGQLGEIRLTYISCSHQSVWACDDNGFVMMRLGTLKPPSVHNLPQAWIVIDTQTTVIPGSLSKVYTGPKFFMVWAIDNKNNVFVREGVFSDLPVGTDWVNVPGIQAKQLALSEETVWALTVEGDVYRRFGISETNFIGDYWKKIPGHLELLSVTVDDNLWGLKDDGALYSHLSYSISFEDNKTRANTKEFEEEDWEIL</sequence>
<dbReference type="Pfam" id="PF06462">
    <property type="entry name" value="Hyd_WA"/>
    <property type="match status" value="1"/>
</dbReference>
<reference evidence="3" key="1">
    <citation type="submission" date="2025-08" db="UniProtKB">
        <authorList>
            <consortium name="RefSeq"/>
        </authorList>
    </citation>
    <scope>IDENTIFICATION</scope>
    <source>
        <tissue evidence="3">Muscle</tissue>
    </source>
</reference>
<feature type="compositionally biased region" description="Basic and acidic residues" evidence="1">
    <location>
        <begin position="161"/>
        <end position="172"/>
    </location>
</feature>
<dbReference type="Pfam" id="PF19193">
    <property type="entry name" value="Tectonin"/>
    <property type="match status" value="2"/>
</dbReference>
<organism evidence="2 3">
    <name type="scientific">Limulus polyphemus</name>
    <name type="common">Atlantic horseshoe crab</name>
    <dbReference type="NCBI Taxonomy" id="6850"/>
    <lineage>
        <taxon>Eukaryota</taxon>
        <taxon>Metazoa</taxon>
        <taxon>Ecdysozoa</taxon>
        <taxon>Arthropoda</taxon>
        <taxon>Chelicerata</taxon>
        <taxon>Merostomata</taxon>
        <taxon>Xiphosura</taxon>
        <taxon>Limulidae</taxon>
        <taxon>Limulus</taxon>
    </lineage>
</organism>
<feature type="region of interest" description="Disordered" evidence="1">
    <location>
        <begin position="147"/>
        <end position="175"/>
    </location>
</feature>
<accession>A0ABM1BVW8</accession>
<feature type="compositionally biased region" description="Basic and acidic residues" evidence="1">
    <location>
        <begin position="389"/>
        <end position="435"/>
    </location>
</feature>
<proteinExistence type="predicted"/>
<dbReference type="PANTHER" id="PTHR23287">
    <property type="entry name" value="RUBY-EYE2-LIKE PROTEIN"/>
    <property type="match status" value="1"/>
</dbReference>
<feature type="compositionally biased region" description="Polar residues" evidence="1">
    <location>
        <begin position="147"/>
        <end position="160"/>
    </location>
</feature>
<evidence type="ECO:0000313" key="3">
    <source>
        <dbReference type="RefSeq" id="XP_013789702.2"/>
    </source>
</evidence>
<dbReference type="InterPro" id="IPR006624">
    <property type="entry name" value="Beta-propeller_rpt_TECPR"/>
</dbReference>
<feature type="region of interest" description="Disordered" evidence="1">
    <location>
        <begin position="383"/>
        <end position="436"/>
    </location>
</feature>